<dbReference type="GO" id="GO:0005975">
    <property type="term" value="P:carbohydrate metabolic process"/>
    <property type="evidence" value="ECO:0007669"/>
    <property type="project" value="InterPro"/>
</dbReference>
<reference evidence="2 3" key="1">
    <citation type="submission" date="2015-01" db="EMBL/GenBank/DDBJ databases">
        <title>Evolution of Trichinella species and genotypes.</title>
        <authorList>
            <person name="Korhonen P.K."/>
            <person name="Edoardo P."/>
            <person name="Giuseppe L.R."/>
            <person name="Gasser R.B."/>
        </authorList>
    </citation>
    <scope>NUCLEOTIDE SEQUENCE [LARGE SCALE GENOMIC DNA]</scope>
    <source>
        <strain evidence="2">ISS3</strain>
    </source>
</reference>
<dbReference type="InterPro" id="IPR002509">
    <property type="entry name" value="NODB_dom"/>
</dbReference>
<proteinExistence type="predicted"/>
<dbReference type="EMBL" id="JYDH01001969">
    <property type="protein sequence ID" value="KRY24147.1"/>
    <property type="molecule type" value="Genomic_DNA"/>
</dbReference>
<sequence>MEWGITGKDDRTISIRIGDGLHNTGGNVVINYITQNGGLTGVWWTCRYNGVTNGVEKWTAGIQQSIDDGHGVGGYRWPNPWCKEYRGGSQHW</sequence>
<dbReference type="PROSITE" id="PS51677">
    <property type="entry name" value="NODB"/>
    <property type="match status" value="1"/>
</dbReference>
<gene>
    <name evidence="2" type="ORF">T01_651</name>
</gene>
<dbReference type="AlphaFoldDB" id="A0A0V1AIV3"/>
<comment type="caution">
    <text evidence="2">The sequence shown here is derived from an EMBL/GenBank/DDBJ whole genome shotgun (WGS) entry which is preliminary data.</text>
</comment>
<keyword evidence="3" id="KW-1185">Reference proteome</keyword>
<evidence type="ECO:0000259" key="1">
    <source>
        <dbReference type="PROSITE" id="PS51677"/>
    </source>
</evidence>
<organism evidence="2 3">
    <name type="scientific">Trichinella spiralis</name>
    <name type="common">Trichina worm</name>
    <dbReference type="NCBI Taxonomy" id="6334"/>
    <lineage>
        <taxon>Eukaryota</taxon>
        <taxon>Metazoa</taxon>
        <taxon>Ecdysozoa</taxon>
        <taxon>Nematoda</taxon>
        <taxon>Enoplea</taxon>
        <taxon>Dorylaimia</taxon>
        <taxon>Trichinellida</taxon>
        <taxon>Trichinellidae</taxon>
        <taxon>Trichinella</taxon>
    </lineage>
</organism>
<evidence type="ECO:0000313" key="2">
    <source>
        <dbReference type="EMBL" id="KRY24147.1"/>
    </source>
</evidence>
<evidence type="ECO:0000313" key="3">
    <source>
        <dbReference type="Proteomes" id="UP000054776"/>
    </source>
</evidence>
<feature type="non-terminal residue" evidence="2">
    <location>
        <position position="92"/>
    </location>
</feature>
<feature type="domain" description="NodB homology" evidence="1">
    <location>
        <begin position="11"/>
        <end position="92"/>
    </location>
</feature>
<dbReference type="Proteomes" id="UP000054776">
    <property type="component" value="Unassembled WGS sequence"/>
</dbReference>
<name>A0A0V1AIV3_TRISP</name>
<protein>
    <recommendedName>
        <fullName evidence="1">NodB homology domain-containing protein</fullName>
    </recommendedName>
</protein>
<dbReference type="InParanoid" id="A0A0V1AIV3"/>
<accession>A0A0V1AIV3</accession>
<dbReference type="GO" id="GO:0016810">
    <property type="term" value="F:hydrolase activity, acting on carbon-nitrogen (but not peptide) bonds"/>
    <property type="evidence" value="ECO:0007669"/>
    <property type="project" value="InterPro"/>
</dbReference>